<feature type="region of interest" description="Disordered" evidence="1">
    <location>
        <begin position="1"/>
        <end position="103"/>
    </location>
</feature>
<feature type="compositionally biased region" description="Gly residues" evidence="1">
    <location>
        <begin position="240"/>
        <end position="254"/>
    </location>
</feature>
<feature type="compositionally biased region" description="Basic and acidic residues" evidence="1">
    <location>
        <begin position="18"/>
        <end position="28"/>
    </location>
</feature>
<organism evidence="2">
    <name type="scientific">Anthurium amnicola</name>
    <dbReference type="NCBI Taxonomy" id="1678845"/>
    <lineage>
        <taxon>Eukaryota</taxon>
        <taxon>Viridiplantae</taxon>
        <taxon>Streptophyta</taxon>
        <taxon>Embryophyta</taxon>
        <taxon>Tracheophyta</taxon>
        <taxon>Spermatophyta</taxon>
        <taxon>Magnoliopsida</taxon>
        <taxon>Liliopsida</taxon>
        <taxon>Araceae</taxon>
        <taxon>Pothoideae</taxon>
        <taxon>Potheae</taxon>
        <taxon>Anthurium</taxon>
    </lineage>
</organism>
<gene>
    <name evidence="2" type="primary">TTL3_1</name>
    <name evidence="2" type="ORF">g.89006</name>
</gene>
<feature type="compositionally biased region" description="Low complexity" evidence="1">
    <location>
        <begin position="332"/>
        <end position="357"/>
    </location>
</feature>
<accession>A0A1D1Z6N4</accession>
<feature type="region of interest" description="Disordered" evidence="1">
    <location>
        <begin position="234"/>
        <end position="295"/>
    </location>
</feature>
<dbReference type="AlphaFoldDB" id="A0A1D1Z6N4"/>
<feature type="compositionally biased region" description="Basic residues" evidence="1">
    <location>
        <begin position="68"/>
        <end position="84"/>
    </location>
</feature>
<sequence>STHIETDPTPNAPRRHSGHPEVGRESHEASFSTSTGCSRQPKPPPPRPPTPTTASEWVKPTPLEIPKKPLRCRKKTTYPRRHRGTQQEEEPHKRDQGRGGQPPSTLLSLSLSLVVFFSSSSSCCPPCSSFPFICFCCCCSSISNLPAFIPCLLLSLHEIPIATFPCFGSFTSPSFFPPIFFLSHQPGSPAPLLLHSCLHPPPLFTPQRPRPAPSPARWAPSPCQLLSQPQPPIRGWSNSSGGGSGALVGGGAVGGDARAGRRRAGGIERFELSPGMSRPVDTSSKTQKPSLGAGLDSISDRFHAALTTFDGNKPDAKDFDLGSPVSPLRTRAASNAVTHTSSSSSSSGSVSGRTGSNAVVRRPEGKSHSGELTGSGDSHPAGVEGQRNWRPGHRRSGSGPLIFSGGGGGGSRGQQQQQQHGLELARLGNGGVHDQHEHALPAALHSNGGGLGRELLG</sequence>
<reference evidence="2" key="1">
    <citation type="submission" date="2015-07" db="EMBL/GenBank/DDBJ databases">
        <title>Transcriptome Assembly of Anthurium amnicola.</title>
        <authorList>
            <person name="Suzuki J."/>
        </authorList>
    </citation>
    <scope>NUCLEOTIDE SEQUENCE</scope>
</reference>
<evidence type="ECO:0000256" key="1">
    <source>
        <dbReference type="SAM" id="MobiDB-lite"/>
    </source>
</evidence>
<feature type="region of interest" description="Disordered" evidence="1">
    <location>
        <begin position="331"/>
        <end position="421"/>
    </location>
</feature>
<dbReference type="EMBL" id="GDJX01005391">
    <property type="protein sequence ID" value="JAT62545.1"/>
    <property type="molecule type" value="Transcribed_RNA"/>
</dbReference>
<feature type="non-terminal residue" evidence="2">
    <location>
        <position position="1"/>
    </location>
</feature>
<evidence type="ECO:0000313" key="2">
    <source>
        <dbReference type="EMBL" id="JAT62545.1"/>
    </source>
</evidence>
<proteinExistence type="predicted"/>
<name>A0A1D1Z6N4_9ARAE</name>
<feature type="compositionally biased region" description="Polar residues" evidence="1">
    <location>
        <begin position="280"/>
        <end position="289"/>
    </location>
</feature>
<feature type="compositionally biased region" description="Polar residues" evidence="1">
    <location>
        <begin position="29"/>
        <end position="38"/>
    </location>
</feature>
<protein>
    <submittedName>
        <fullName evidence="2">Inactive TPR repeat-containing thioredoxin TTL3</fullName>
    </submittedName>
</protein>
<feature type="compositionally biased region" description="Pro residues" evidence="1">
    <location>
        <begin position="41"/>
        <end position="51"/>
    </location>
</feature>
<feature type="compositionally biased region" description="Basic and acidic residues" evidence="1">
    <location>
        <begin position="85"/>
        <end position="97"/>
    </location>
</feature>